<evidence type="ECO:0000313" key="8">
    <source>
        <dbReference type="EMBL" id="MDA5094709.1"/>
    </source>
</evidence>
<dbReference type="Proteomes" id="UP001528040">
    <property type="component" value="Unassembled WGS sequence"/>
</dbReference>
<sequence>MIRFAGYTGVVFTLLVGIVATVLADLVEPQHLMIAGGVLPVIYGSALLALHPTHQRIGRWPVIFYGVGALFLFPWLVLRQYFGGFSLSALLYHMQEGVQEGMPAGTILPVLAGGVVVACLLHSVWFLFRRLPKAGAWLSFAATGLVAVNPFVQSAGMYAYFVVSGQEPRVLSDLAPVRVSQPSAGKNLVLIYLEGIEATYDKPDLFENAYQKIAQLAPEALNFTGVAQMPLTAWTSAGLVASQCGVPLVPRGFASRNRIDNAQSYMPGVTCLGDVLTERGYVTEMFLGSDASFAGKRSFLETHGIGHIHDIDELIAGGADDLGNWGVLDGQLLDATLDRLSELEQTDTPYFLSLLTVGTHGPAAELASECRGEHTAIEQDDILEGVRCTAELVSQFVKAAQDVVSAEDTLIVLLSDHLAHPKVSAYWDLSKFDRTNTFMVLGGGIAPGEVSKQGAMIDAFPTLLEMMDLPSDAHRAGLGVSLLSENPSWVEGQSDWLMRQRLRMDADLVSHLWGGDQVAND</sequence>
<feature type="transmembrane region" description="Helical" evidence="6">
    <location>
        <begin position="140"/>
        <end position="161"/>
    </location>
</feature>
<protein>
    <submittedName>
        <fullName evidence="8">Sulfatase-like hydrolase/transferase</fullName>
    </submittedName>
</protein>
<dbReference type="InterPro" id="IPR050448">
    <property type="entry name" value="OpgB/LTA_synthase_biosynth"/>
</dbReference>
<dbReference type="RefSeq" id="WP_271054413.1">
    <property type="nucleotide sequence ID" value="NZ_JAQIIO010000005.1"/>
</dbReference>
<evidence type="ECO:0000256" key="4">
    <source>
        <dbReference type="ARBA" id="ARBA00022989"/>
    </source>
</evidence>
<dbReference type="InterPro" id="IPR017850">
    <property type="entry name" value="Alkaline_phosphatase_core_sf"/>
</dbReference>
<feature type="transmembrane region" description="Helical" evidence="6">
    <location>
        <begin position="32"/>
        <end position="50"/>
    </location>
</feature>
<feature type="transmembrane region" description="Helical" evidence="6">
    <location>
        <begin position="62"/>
        <end position="82"/>
    </location>
</feature>
<keyword evidence="9" id="KW-1185">Reference proteome</keyword>
<keyword evidence="2" id="KW-1003">Cell membrane</keyword>
<name>A0ABT4W2G1_9RHOB</name>
<evidence type="ECO:0000256" key="2">
    <source>
        <dbReference type="ARBA" id="ARBA00022475"/>
    </source>
</evidence>
<keyword evidence="4 6" id="KW-1133">Transmembrane helix</keyword>
<reference evidence="8 9" key="1">
    <citation type="submission" date="2023-01" db="EMBL/GenBank/DDBJ databases">
        <authorList>
            <person name="Yoon J.-W."/>
        </authorList>
    </citation>
    <scope>NUCLEOTIDE SEQUENCE [LARGE SCALE GENOMIC DNA]</scope>
    <source>
        <strain evidence="8 9">KMU-50</strain>
    </source>
</reference>
<dbReference type="EMBL" id="JAQIIO010000005">
    <property type="protein sequence ID" value="MDA5094709.1"/>
    <property type="molecule type" value="Genomic_DNA"/>
</dbReference>
<dbReference type="Gene3D" id="3.40.720.10">
    <property type="entry name" value="Alkaline Phosphatase, subunit A"/>
    <property type="match status" value="1"/>
</dbReference>
<dbReference type="Pfam" id="PF00884">
    <property type="entry name" value="Sulfatase"/>
    <property type="match status" value="1"/>
</dbReference>
<evidence type="ECO:0000256" key="5">
    <source>
        <dbReference type="ARBA" id="ARBA00023136"/>
    </source>
</evidence>
<dbReference type="CDD" id="cd16015">
    <property type="entry name" value="LTA_synthase"/>
    <property type="match status" value="1"/>
</dbReference>
<evidence type="ECO:0000256" key="1">
    <source>
        <dbReference type="ARBA" id="ARBA00004651"/>
    </source>
</evidence>
<dbReference type="SUPFAM" id="SSF53649">
    <property type="entry name" value="Alkaline phosphatase-like"/>
    <property type="match status" value="1"/>
</dbReference>
<dbReference type="PANTHER" id="PTHR47371:SF3">
    <property type="entry name" value="PHOSPHOGLYCEROL TRANSFERASE I"/>
    <property type="match status" value="1"/>
</dbReference>
<feature type="domain" description="Sulfatase N-terminal" evidence="7">
    <location>
        <begin position="186"/>
        <end position="468"/>
    </location>
</feature>
<proteinExistence type="predicted"/>
<evidence type="ECO:0000256" key="3">
    <source>
        <dbReference type="ARBA" id="ARBA00022692"/>
    </source>
</evidence>
<accession>A0ABT4W2G1</accession>
<dbReference type="InterPro" id="IPR000917">
    <property type="entry name" value="Sulfatase_N"/>
</dbReference>
<evidence type="ECO:0000259" key="7">
    <source>
        <dbReference type="Pfam" id="PF00884"/>
    </source>
</evidence>
<comment type="subcellular location">
    <subcellularLocation>
        <location evidence="1">Cell membrane</location>
        <topology evidence="1">Multi-pass membrane protein</topology>
    </subcellularLocation>
</comment>
<gene>
    <name evidence="8" type="ORF">O2N63_11500</name>
</gene>
<comment type="caution">
    <text evidence="8">The sequence shown here is derived from an EMBL/GenBank/DDBJ whole genome shotgun (WGS) entry which is preliminary data.</text>
</comment>
<organism evidence="8 9">
    <name type="scientific">Aliiroseovarius salicola</name>
    <dbReference type="NCBI Taxonomy" id="3009082"/>
    <lineage>
        <taxon>Bacteria</taxon>
        <taxon>Pseudomonadati</taxon>
        <taxon>Pseudomonadota</taxon>
        <taxon>Alphaproteobacteria</taxon>
        <taxon>Rhodobacterales</taxon>
        <taxon>Paracoccaceae</taxon>
        <taxon>Aliiroseovarius</taxon>
    </lineage>
</organism>
<dbReference type="PANTHER" id="PTHR47371">
    <property type="entry name" value="LIPOTEICHOIC ACID SYNTHASE"/>
    <property type="match status" value="1"/>
</dbReference>
<keyword evidence="5 6" id="KW-0472">Membrane</keyword>
<feature type="transmembrane region" description="Helical" evidence="6">
    <location>
        <begin position="7"/>
        <end position="26"/>
    </location>
</feature>
<feature type="transmembrane region" description="Helical" evidence="6">
    <location>
        <begin position="102"/>
        <end position="128"/>
    </location>
</feature>
<evidence type="ECO:0000313" key="9">
    <source>
        <dbReference type="Proteomes" id="UP001528040"/>
    </source>
</evidence>
<evidence type="ECO:0000256" key="6">
    <source>
        <dbReference type="SAM" id="Phobius"/>
    </source>
</evidence>
<keyword evidence="3 6" id="KW-0812">Transmembrane</keyword>